<accession>A0ABV7D3M1</accession>
<proteinExistence type="predicted"/>
<dbReference type="SUPFAM" id="SSF56601">
    <property type="entry name" value="beta-lactamase/transpeptidase-like"/>
    <property type="match status" value="1"/>
</dbReference>
<feature type="transmembrane region" description="Helical" evidence="1">
    <location>
        <begin position="503"/>
        <end position="525"/>
    </location>
</feature>
<name>A0ABV7D3M1_9PROT</name>
<feature type="chain" id="PRO_5045455501" evidence="2">
    <location>
        <begin position="22"/>
        <end position="640"/>
    </location>
</feature>
<evidence type="ECO:0000256" key="1">
    <source>
        <dbReference type="SAM" id="Phobius"/>
    </source>
</evidence>
<keyword evidence="1" id="KW-1133">Transmembrane helix</keyword>
<dbReference type="GO" id="GO:0016787">
    <property type="term" value="F:hydrolase activity"/>
    <property type="evidence" value="ECO:0007669"/>
    <property type="project" value="UniProtKB-KW"/>
</dbReference>
<keyword evidence="1" id="KW-0812">Transmembrane</keyword>
<dbReference type="InterPro" id="IPR012338">
    <property type="entry name" value="Beta-lactam/transpept-like"/>
</dbReference>
<feature type="transmembrane region" description="Helical" evidence="1">
    <location>
        <begin position="613"/>
        <end position="632"/>
    </location>
</feature>
<dbReference type="PANTHER" id="PTHR46825">
    <property type="entry name" value="D-ALANYL-D-ALANINE-CARBOXYPEPTIDASE/ENDOPEPTIDASE AMPH"/>
    <property type="match status" value="1"/>
</dbReference>
<feature type="signal peptide" evidence="2">
    <location>
        <begin position="1"/>
        <end position="21"/>
    </location>
</feature>
<dbReference type="EMBL" id="JBHRSL010000004">
    <property type="protein sequence ID" value="MFC3051621.1"/>
    <property type="molecule type" value="Genomic_DNA"/>
</dbReference>
<feature type="transmembrane region" description="Helical" evidence="1">
    <location>
        <begin position="546"/>
        <end position="567"/>
    </location>
</feature>
<keyword evidence="2" id="KW-0732">Signal</keyword>
<keyword evidence="4" id="KW-0378">Hydrolase</keyword>
<evidence type="ECO:0000313" key="5">
    <source>
        <dbReference type="Proteomes" id="UP001595444"/>
    </source>
</evidence>
<dbReference type="Gene3D" id="3.40.710.10">
    <property type="entry name" value="DD-peptidase/beta-lactamase superfamily"/>
    <property type="match status" value="1"/>
</dbReference>
<reference evidence="5" key="1">
    <citation type="journal article" date="2019" name="Int. J. Syst. Evol. Microbiol.">
        <title>The Global Catalogue of Microorganisms (GCM) 10K type strain sequencing project: providing services to taxonomists for standard genome sequencing and annotation.</title>
        <authorList>
            <consortium name="The Broad Institute Genomics Platform"/>
            <consortium name="The Broad Institute Genome Sequencing Center for Infectious Disease"/>
            <person name="Wu L."/>
            <person name="Ma J."/>
        </authorList>
    </citation>
    <scope>NUCLEOTIDE SEQUENCE [LARGE SCALE GENOMIC DNA]</scope>
    <source>
        <strain evidence="5">KCTC 62164</strain>
    </source>
</reference>
<dbReference type="Proteomes" id="UP001595444">
    <property type="component" value="Unassembled WGS sequence"/>
</dbReference>
<dbReference type="PANTHER" id="PTHR46825:SF9">
    <property type="entry name" value="BETA-LACTAMASE-RELATED DOMAIN-CONTAINING PROTEIN"/>
    <property type="match status" value="1"/>
</dbReference>
<dbReference type="InterPro" id="IPR050491">
    <property type="entry name" value="AmpC-like"/>
</dbReference>
<comment type="caution">
    <text evidence="4">The sequence shown here is derived from an EMBL/GenBank/DDBJ whole genome shotgun (WGS) entry which is preliminary data.</text>
</comment>
<dbReference type="Pfam" id="PF00144">
    <property type="entry name" value="Beta-lactamase"/>
    <property type="match status" value="1"/>
</dbReference>
<dbReference type="RefSeq" id="WP_194215096.1">
    <property type="nucleotide sequence ID" value="NZ_CP061205.1"/>
</dbReference>
<protein>
    <submittedName>
        <fullName evidence="4">Serine hydrolase domain-containing protein</fullName>
        <ecNumber evidence="4">3.-.-.-</ecNumber>
    </submittedName>
</protein>
<sequence>MMKQLCTTAALAMSFTLTAIAQDEVVTPEVVQEAVAPVAEPYPGLEAFVDGTMEAQFKLLDISAMTVSIVKDGKVIFAKGYGMQDREKDIPVSADKSMFRIGSTSKLFTWTAVMQQVERGNLDLNTDVNKYLKTFQIPATFDEPITLKHVMTHTAGFEDGGMGYLIGYDPAKASTLAEAMAKHIPARVNKPGAYGSYSNYATALAGLIVQNVSGVPFNEYVEKNIYEPLGMDHSSFREPLPGDLLGDMTIGYKREAGVQDPRPYEVLGGFGPAGSMASSATDMAQFMMAHLNGGALNGNRILQPETTKLMHSVLFQPDKRLGGMAHGFYEEYINGHRLIGHGGDTFQFHTNLLIDQDEDLGIFVSYQTITGSKGRNEFIPAFYDHYYPQPLEKVTPPADFNERAGKYAGTYQFWRHNFSTIEKAMALASGGFSVAPSGKNTLIVSGFEEPKQFVEVDENLFRQVDGKLLIAFGEDANGNIQDLYIDGLPFMGLSRAPAFESSLYKMLLPIVSLLLFLTVWTGWFYRRKDYKAMQAPARTAIKLSMATSVLNFGFIFMLVGIMATYQMEIYESIPTILKVALILPILIVLTTLGMVYFAVKAWREGFWRRGRQIHYTLVTLAAVFMVIFYYYWNMIGWQYQ</sequence>
<feature type="transmembrane region" description="Helical" evidence="1">
    <location>
        <begin position="579"/>
        <end position="601"/>
    </location>
</feature>
<organism evidence="4 5">
    <name type="scientific">Kordiimonas pumila</name>
    <dbReference type="NCBI Taxonomy" id="2161677"/>
    <lineage>
        <taxon>Bacteria</taxon>
        <taxon>Pseudomonadati</taxon>
        <taxon>Pseudomonadota</taxon>
        <taxon>Alphaproteobacteria</taxon>
        <taxon>Kordiimonadales</taxon>
        <taxon>Kordiimonadaceae</taxon>
        <taxon>Kordiimonas</taxon>
    </lineage>
</organism>
<evidence type="ECO:0000313" key="4">
    <source>
        <dbReference type="EMBL" id="MFC3051621.1"/>
    </source>
</evidence>
<feature type="domain" description="Beta-lactamase-related" evidence="3">
    <location>
        <begin position="61"/>
        <end position="365"/>
    </location>
</feature>
<evidence type="ECO:0000256" key="2">
    <source>
        <dbReference type="SAM" id="SignalP"/>
    </source>
</evidence>
<keyword evidence="5" id="KW-1185">Reference proteome</keyword>
<gene>
    <name evidence="4" type="ORF">ACFOKA_06885</name>
</gene>
<dbReference type="InterPro" id="IPR001466">
    <property type="entry name" value="Beta-lactam-related"/>
</dbReference>
<keyword evidence="1" id="KW-0472">Membrane</keyword>
<evidence type="ECO:0000259" key="3">
    <source>
        <dbReference type="Pfam" id="PF00144"/>
    </source>
</evidence>
<dbReference type="EC" id="3.-.-.-" evidence="4"/>